<dbReference type="AlphaFoldDB" id="A0A1D1W3E7"/>
<proteinExistence type="inferred from homology"/>
<feature type="region of interest" description="Disordered" evidence="2">
    <location>
        <begin position="311"/>
        <end position="341"/>
    </location>
</feature>
<comment type="caution">
    <text evidence="3">The sequence shown here is derived from an EMBL/GenBank/DDBJ whole genome shotgun (WGS) entry which is preliminary data.</text>
</comment>
<protein>
    <submittedName>
        <fullName evidence="3">Uncharacterized protein</fullName>
    </submittedName>
</protein>
<accession>A0A1D1W3E7</accession>
<evidence type="ECO:0000256" key="2">
    <source>
        <dbReference type="SAM" id="MobiDB-lite"/>
    </source>
</evidence>
<keyword evidence="4" id="KW-1185">Reference proteome</keyword>
<sequence>MDPSDKIGASLQSAFEKQDFYEAHQIYKSINFRLLRQKKYQQLADLLSEGCLTFLRLNLNQSGIDLARMYAEVLEKGNLPVTQEITGTIGRIYKAIPADLPNDRGLLLNLVTSWSQKRNPETKAGHTAIHAEIARILFDEKNYELALYHAVRALDPASCLRTLQALKTSEDEKNHGREKDEHGDVEVPEEPADRKLLAIAVMEFLTLQKLDVAKRLFTLYISEHPDAEVRTKLYNFRILALLSALLSLCSKSGNATEEEYRPVQAAITEIFEPDQRVDKLLTRIGQIYLGIALPSSSGPLQGLLAGMFKKEAPSTSSSQDTLTSSADSKMKENLQADLDFD</sequence>
<dbReference type="PANTHER" id="PTHR12875:SF0">
    <property type="entry name" value="GOLGI TO ER TRAFFIC PROTEIN 4 HOMOLOG"/>
    <property type="match status" value="1"/>
</dbReference>
<comment type="similarity">
    <text evidence="1">Belongs to the GET4 family.</text>
</comment>
<dbReference type="EMBL" id="BDGG01000016">
    <property type="protein sequence ID" value="GAV07796.1"/>
    <property type="molecule type" value="Genomic_DNA"/>
</dbReference>
<dbReference type="GO" id="GO:0045048">
    <property type="term" value="P:protein insertion into ER membrane"/>
    <property type="evidence" value="ECO:0007669"/>
    <property type="project" value="InterPro"/>
</dbReference>
<evidence type="ECO:0000256" key="1">
    <source>
        <dbReference type="ARBA" id="ARBA00005351"/>
    </source>
</evidence>
<dbReference type="PANTHER" id="PTHR12875">
    <property type="entry name" value="GOLGI TO ER TRAFFIC PROTEIN 4 HOMOLOG"/>
    <property type="match status" value="1"/>
</dbReference>
<dbReference type="OrthoDB" id="10252405at2759"/>
<dbReference type="InterPro" id="IPR011990">
    <property type="entry name" value="TPR-like_helical_dom_sf"/>
</dbReference>
<feature type="compositionally biased region" description="Low complexity" evidence="2">
    <location>
        <begin position="314"/>
        <end position="327"/>
    </location>
</feature>
<dbReference type="Proteomes" id="UP000186922">
    <property type="component" value="Unassembled WGS sequence"/>
</dbReference>
<reference evidence="3 4" key="1">
    <citation type="journal article" date="2016" name="Nat. Commun.">
        <title>Extremotolerant tardigrade genome and improved radiotolerance of human cultured cells by tardigrade-unique protein.</title>
        <authorList>
            <person name="Hashimoto T."/>
            <person name="Horikawa D.D."/>
            <person name="Saito Y."/>
            <person name="Kuwahara H."/>
            <person name="Kozuka-Hata H."/>
            <person name="Shin-I T."/>
            <person name="Minakuchi Y."/>
            <person name="Ohishi K."/>
            <person name="Motoyama A."/>
            <person name="Aizu T."/>
            <person name="Enomoto A."/>
            <person name="Kondo K."/>
            <person name="Tanaka S."/>
            <person name="Hara Y."/>
            <person name="Koshikawa S."/>
            <person name="Sagara H."/>
            <person name="Miura T."/>
            <person name="Yokobori S."/>
            <person name="Miyagawa K."/>
            <person name="Suzuki Y."/>
            <person name="Kubo T."/>
            <person name="Oyama M."/>
            <person name="Kohara Y."/>
            <person name="Fujiyama A."/>
            <person name="Arakawa K."/>
            <person name="Katayama T."/>
            <person name="Toyoda A."/>
            <person name="Kunieda T."/>
        </authorList>
    </citation>
    <scope>NUCLEOTIDE SEQUENCE [LARGE SCALE GENOMIC DNA]</scope>
    <source>
        <strain evidence="3 4">YOKOZUNA-1</strain>
    </source>
</reference>
<dbReference type="STRING" id="947166.A0A1D1W3E7"/>
<dbReference type="InterPro" id="IPR007317">
    <property type="entry name" value="GET4"/>
</dbReference>
<name>A0A1D1W3E7_RAMVA</name>
<gene>
    <name evidence="3" type="primary">RvY_17594-1</name>
    <name evidence="3" type="synonym">RvY_17594.1</name>
    <name evidence="3" type="ORF">RvY_17594</name>
</gene>
<dbReference type="Pfam" id="PF04190">
    <property type="entry name" value="GET4"/>
    <property type="match status" value="1"/>
</dbReference>
<dbReference type="Gene3D" id="1.25.40.10">
    <property type="entry name" value="Tetratricopeptide repeat domain"/>
    <property type="match status" value="1"/>
</dbReference>
<evidence type="ECO:0000313" key="3">
    <source>
        <dbReference type="EMBL" id="GAV07796.1"/>
    </source>
</evidence>
<organism evidence="3 4">
    <name type="scientific">Ramazzottius varieornatus</name>
    <name type="common">Water bear</name>
    <name type="synonym">Tardigrade</name>
    <dbReference type="NCBI Taxonomy" id="947166"/>
    <lineage>
        <taxon>Eukaryota</taxon>
        <taxon>Metazoa</taxon>
        <taxon>Ecdysozoa</taxon>
        <taxon>Tardigrada</taxon>
        <taxon>Eutardigrada</taxon>
        <taxon>Parachela</taxon>
        <taxon>Hypsibioidea</taxon>
        <taxon>Ramazzottiidae</taxon>
        <taxon>Ramazzottius</taxon>
    </lineage>
</organism>
<feature type="region of interest" description="Disordered" evidence="2">
    <location>
        <begin position="169"/>
        <end position="189"/>
    </location>
</feature>
<dbReference type="GO" id="GO:0071818">
    <property type="term" value="C:BAT3 complex"/>
    <property type="evidence" value="ECO:0007669"/>
    <property type="project" value="TreeGrafter"/>
</dbReference>
<evidence type="ECO:0000313" key="4">
    <source>
        <dbReference type="Proteomes" id="UP000186922"/>
    </source>
</evidence>